<dbReference type="EMBL" id="CP002691">
    <property type="protein sequence ID" value="AEE49018.1"/>
    <property type="molecule type" value="Genomic_DNA"/>
</dbReference>
<evidence type="ECO:0000313" key="4">
    <source>
        <dbReference type="Proteomes" id="UP000008461"/>
    </source>
</evidence>
<dbReference type="OrthoDB" id="594879at2"/>
<keyword evidence="4" id="KW-1185">Reference proteome</keyword>
<dbReference type="RefSeq" id="WP_013763573.1">
    <property type="nucleotide sequence ID" value="NC_015510.1"/>
</dbReference>
<dbReference type="InterPro" id="IPR037126">
    <property type="entry name" value="PdaC/RsiV-like_sf"/>
</dbReference>
<evidence type="ECO:0000259" key="2">
    <source>
        <dbReference type="Pfam" id="PF13739"/>
    </source>
</evidence>
<evidence type="ECO:0000259" key="1">
    <source>
        <dbReference type="Pfam" id="PF11738"/>
    </source>
</evidence>
<evidence type="ECO:0008006" key="5">
    <source>
        <dbReference type="Google" id="ProtNLM"/>
    </source>
</evidence>
<dbReference type="Proteomes" id="UP000008461">
    <property type="component" value="Chromosome"/>
</dbReference>
<dbReference type="Gene3D" id="3.30.565.40">
    <property type="entry name" value="Fervidobacterium nodosum Rt17-B1 like"/>
    <property type="match status" value="1"/>
</dbReference>
<dbReference type="Pfam" id="PF11738">
    <property type="entry name" value="DUF3298"/>
    <property type="match status" value="1"/>
</dbReference>
<dbReference type="Pfam" id="PF13739">
    <property type="entry name" value="PdaC"/>
    <property type="match status" value="1"/>
</dbReference>
<dbReference type="InterPro" id="IPR025303">
    <property type="entry name" value="PdaC"/>
</dbReference>
<name>F4KRM9_HALH1</name>
<dbReference type="PROSITE" id="PS51257">
    <property type="entry name" value="PROKAR_LIPOPROTEIN"/>
    <property type="match status" value="1"/>
</dbReference>
<accession>F4KRM9</accession>
<gene>
    <name evidence="3" type="ordered locus">Halhy_1120</name>
</gene>
<reference key="2">
    <citation type="submission" date="2011-04" db="EMBL/GenBank/DDBJ databases">
        <title>Complete sequence of chromosome of Haliscomenobacter hydrossis DSM 1100.</title>
        <authorList>
            <consortium name="US DOE Joint Genome Institute (JGI-PGF)"/>
            <person name="Lucas S."/>
            <person name="Han J."/>
            <person name="Lapidus A."/>
            <person name="Bruce D."/>
            <person name="Goodwin L."/>
            <person name="Pitluck S."/>
            <person name="Peters L."/>
            <person name="Kyrpides N."/>
            <person name="Mavromatis K."/>
            <person name="Ivanova N."/>
            <person name="Ovchinnikova G."/>
            <person name="Pagani I."/>
            <person name="Daligault H."/>
            <person name="Detter J.C."/>
            <person name="Han C."/>
            <person name="Land M."/>
            <person name="Hauser L."/>
            <person name="Markowitz V."/>
            <person name="Cheng J.-F."/>
            <person name="Hugenholtz P."/>
            <person name="Woyke T."/>
            <person name="Wu D."/>
            <person name="Verbarg S."/>
            <person name="Frueling A."/>
            <person name="Brambilla E."/>
            <person name="Klenk H.-P."/>
            <person name="Eisen J.A."/>
        </authorList>
    </citation>
    <scope>NUCLEOTIDE SEQUENCE</scope>
    <source>
        <strain>DSM 1100</strain>
    </source>
</reference>
<reference evidence="3 4" key="1">
    <citation type="journal article" date="2011" name="Stand. Genomic Sci.">
        <title>Complete genome sequence of Haliscomenobacter hydrossis type strain (O).</title>
        <authorList>
            <consortium name="US DOE Joint Genome Institute (JGI-PGF)"/>
            <person name="Daligault H."/>
            <person name="Lapidus A."/>
            <person name="Zeytun A."/>
            <person name="Nolan M."/>
            <person name="Lucas S."/>
            <person name="Del Rio T.G."/>
            <person name="Tice H."/>
            <person name="Cheng J.F."/>
            <person name="Tapia R."/>
            <person name="Han C."/>
            <person name="Goodwin L."/>
            <person name="Pitluck S."/>
            <person name="Liolios K."/>
            <person name="Pagani I."/>
            <person name="Ivanova N."/>
            <person name="Huntemann M."/>
            <person name="Mavromatis K."/>
            <person name="Mikhailova N."/>
            <person name="Pati A."/>
            <person name="Chen A."/>
            <person name="Palaniappan K."/>
            <person name="Land M."/>
            <person name="Hauser L."/>
            <person name="Brambilla E.M."/>
            <person name="Rohde M."/>
            <person name="Verbarg S."/>
            <person name="Goker M."/>
            <person name="Bristow J."/>
            <person name="Eisen J.A."/>
            <person name="Markowitz V."/>
            <person name="Hugenholtz P."/>
            <person name="Kyrpides N.C."/>
            <person name="Klenk H.P."/>
            <person name="Woyke T."/>
        </authorList>
    </citation>
    <scope>NUCLEOTIDE SEQUENCE [LARGE SCALE GENOMIC DNA]</scope>
    <source>
        <strain evidence="4">ATCC 27775 / DSM 1100 / LMG 10767 / O</strain>
    </source>
</reference>
<protein>
    <recommendedName>
        <fullName evidence="5">DUF3298 domain-containing protein</fullName>
    </recommendedName>
</protein>
<dbReference type="KEGG" id="hhy:Halhy_1120"/>
<organism evidence="3 4">
    <name type="scientific">Haliscomenobacter hydrossis (strain ATCC 27775 / DSM 1100 / LMG 10767 / O)</name>
    <dbReference type="NCBI Taxonomy" id="760192"/>
    <lineage>
        <taxon>Bacteria</taxon>
        <taxon>Pseudomonadati</taxon>
        <taxon>Bacteroidota</taxon>
        <taxon>Saprospiria</taxon>
        <taxon>Saprospirales</taxon>
        <taxon>Haliscomenobacteraceae</taxon>
        <taxon>Haliscomenobacter</taxon>
    </lineage>
</organism>
<feature type="domain" description="DUF3298" evidence="1">
    <location>
        <begin position="282"/>
        <end position="355"/>
    </location>
</feature>
<dbReference type="InterPro" id="IPR021729">
    <property type="entry name" value="DUF3298"/>
</dbReference>
<feature type="domain" description="Deacetylase PdaC" evidence="2">
    <location>
        <begin position="205"/>
        <end position="264"/>
    </location>
</feature>
<dbReference type="STRING" id="760192.Halhy_1120"/>
<evidence type="ECO:0000313" key="3">
    <source>
        <dbReference type="EMBL" id="AEE49018.1"/>
    </source>
</evidence>
<sequence>MKKLFFALFLCSAVCACEQKESNTDEKMPDAKDYAYLHLIGTIGDAPVHMNLIQDLDYDKNPWYTGYYTYDEIQEPLGFYSSMDSTGQGQLILTEFAVTDEPYGLFRGKLEKGVYSGEYTSAAGKKSPFTLTYSFPEGTQQFSAVRIEATEPAKKDAKDSPKGHFAYEYFIPKETWLKDAFLKEMVGDSLAQVYKNPEKAYVVEQKKFFTDYHAEVEGMLEDDQDAAFLNYDFEKSMEVLFNQDKLLSIATVDYSYAGGAHGNYGSACATFDLAKKKKVSLEDVFKPNHEAALTKALTAAAKKKFKVQDLEEVLFVKQVEPNGNFFLTGKGICFNYVPYEIGSYAAGELKFFVPFTELKTVLK</sequence>
<dbReference type="AlphaFoldDB" id="F4KRM9"/>
<proteinExistence type="predicted"/>
<dbReference type="HOGENOM" id="CLU_711391_0_0_10"/>
<dbReference type="eggNOG" id="ENOG5032TYQ">
    <property type="taxonomic scope" value="Bacteria"/>
</dbReference>
<dbReference type="Gene3D" id="3.90.640.20">
    <property type="entry name" value="Heat-shock cognate protein, ATPase"/>
    <property type="match status" value="1"/>
</dbReference>